<evidence type="ECO:0000313" key="1">
    <source>
        <dbReference type="EMBL" id="OWM64123.1"/>
    </source>
</evidence>
<name>A0A218VUE7_PUNGR</name>
<dbReference type="EMBL" id="MTKT01005815">
    <property type="protein sequence ID" value="OWM64125.1"/>
    <property type="molecule type" value="Genomic_DNA"/>
</dbReference>
<dbReference type="AlphaFoldDB" id="A0A218VUE7"/>
<evidence type="ECO:0000313" key="2">
    <source>
        <dbReference type="EMBL" id="OWM64125.1"/>
    </source>
</evidence>
<evidence type="ECO:0000313" key="3">
    <source>
        <dbReference type="Proteomes" id="UP000197138"/>
    </source>
</evidence>
<proteinExistence type="predicted"/>
<organism evidence="2 3">
    <name type="scientific">Punica granatum</name>
    <name type="common">Pomegranate</name>
    <dbReference type="NCBI Taxonomy" id="22663"/>
    <lineage>
        <taxon>Eukaryota</taxon>
        <taxon>Viridiplantae</taxon>
        <taxon>Streptophyta</taxon>
        <taxon>Embryophyta</taxon>
        <taxon>Tracheophyta</taxon>
        <taxon>Spermatophyta</taxon>
        <taxon>Magnoliopsida</taxon>
        <taxon>eudicotyledons</taxon>
        <taxon>Gunneridae</taxon>
        <taxon>Pentapetalae</taxon>
        <taxon>rosids</taxon>
        <taxon>malvids</taxon>
        <taxon>Myrtales</taxon>
        <taxon>Lythraceae</taxon>
        <taxon>Punica</taxon>
    </lineage>
</organism>
<gene>
    <name evidence="1" type="ORF">CDL15_Pgr018694</name>
    <name evidence="2" type="ORF">CDL15_Pgr018696</name>
</gene>
<reference evidence="3" key="1">
    <citation type="journal article" date="2017" name="Plant J.">
        <title>The pomegranate (Punica granatum L.) genome and the genomics of punicalagin biosynthesis.</title>
        <authorList>
            <person name="Qin G."/>
            <person name="Xu C."/>
            <person name="Ming R."/>
            <person name="Tang H."/>
            <person name="Guyot R."/>
            <person name="Kramer E.M."/>
            <person name="Hu Y."/>
            <person name="Yi X."/>
            <person name="Qi Y."/>
            <person name="Xu X."/>
            <person name="Gao Z."/>
            <person name="Pan H."/>
            <person name="Jian J."/>
            <person name="Tian Y."/>
            <person name="Yue Z."/>
            <person name="Xu Y."/>
        </authorList>
    </citation>
    <scope>NUCLEOTIDE SEQUENCE [LARGE SCALE GENOMIC DNA]</scope>
    <source>
        <strain evidence="3">cv. Dabenzi</strain>
    </source>
</reference>
<dbReference type="Proteomes" id="UP000197138">
    <property type="component" value="Unassembled WGS sequence"/>
</dbReference>
<reference evidence="2" key="2">
    <citation type="submission" date="2017-06" db="EMBL/GenBank/DDBJ databases">
        <title>The pomegranate genome and the genomics of punicalagin biosynthesis.</title>
        <authorList>
            <person name="Xu C."/>
        </authorList>
    </citation>
    <scope>NUCLEOTIDE SEQUENCE [LARGE SCALE GENOMIC DNA]</scope>
    <source>
        <tissue evidence="2">Fresh leaf</tissue>
    </source>
</reference>
<sequence>MGAVGHYWEACRLRLQGFSVRGRRKEELLKESGPDFRSTAGEVAGEEKLAPVSMSRLNSNCLSGREGASCRAS</sequence>
<accession>A0A218VUE7</accession>
<comment type="caution">
    <text evidence="2">The sequence shown here is derived from an EMBL/GenBank/DDBJ whole genome shotgun (WGS) entry which is preliminary data.</text>
</comment>
<dbReference type="EMBL" id="MTKT01005815">
    <property type="protein sequence ID" value="OWM64123.1"/>
    <property type="molecule type" value="Genomic_DNA"/>
</dbReference>
<protein>
    <submittedName>
        <fullName evidence="2">Uncharacterized protein</fullName>
    </submittedName>
</protein>